<dbReference type="EMBL" id="CP058932">
    <property type="protein sequence ID" value="QLI63751.1"/>
    <property type="molecule type" value="Genomic_DNA"/>
</dbReference>
<feature type="domain" description="Aminotransferase class V" evidence="2">
    <location>
        <begin position="68"/>
        <end position="434"/>
    </location>
</feature>
<dbReference type="InterPro" id="IPR000192">
    <property type="entry name" value="Aminotrans_V_dom"/>
</dbReference>
<dbReference type="PANTHER" id="PTHR43586">
    <property type="entry name" value="CYSTEINE DESULFURASE"/>
    <property type="match status" value="1"/>
</dbReference>
<gene>
    <name evidence="3" type="primary">ustD</name>
    <name evidence="3" type="ORF">G6M90_00g000890</name>
</gene>
<protein>
    <submittedName>
        <fullName evidence="3">Cysteine desulfurase-like protein ustD</fullName>
    </submittedName>
</protein>
<feature type="region of interest" description="Disordered" evidence="1">
    <location>
        <begin position="1"/>
        <end position="27"/>
    </location>
</feature>
<accession>A0A7D5UQ05</accession>
<evidence type="ECO:0000313" key="3">
    <source>
        <dbReference type="EMBL" id="QLI63751.1"/>
    </source>
</evidence>
<proteinExistence type="predicted"/>
<dbReference type="PANTHER" id="PTHR43586:SF21">
    <property type="entry name" value="PYRIDOXAL PHOSPHATE (PLP)-DEPENDENT ASPARTATE AMINOTRANSFERASE SUPERFAMILY"/>
    <property type="match status" value="1"/>
</dbReference>
<dbReference type="Gene3D" id="3.90.1150.10">
    <property type="entry name" value="Aspartate Aminotransferase, domain 1"/>
    <property type="match status" value="1"/>
</dbReference>
<keyword evidence="4" id="KW-1185">Reference proteome</keyword>
<dbReference type="Gene3D" id="3.40.640.10">
    <property type="entry name" value="Type I PLP-dependent aspartate aminotransferase-like (Major domain)"/>
    <property type="match status" value="1"/>
</dbReference>
<feature type="compositionally biased region" description="Polar residues" evidence="1">
    <location>
        <begin position="12"/>
        <end position="27"/>
    </location>
</feature>
<sequence>MAWSNEPKDGQNDSSTHAPSHPNGSSKLESAQCAIYAVTAGESASDVMDMDRVRPHFPVLSGKTVPFNNAAGTVVLKEAIEAASDLMNGMPIDHGLGDPRSTAARAEYSNNWHQCAAFVNAQPSEIAFGQSTTALLRLLGQSLRPHLGSDAEIICSTLCHEASASAWIHLARSLGTTIKWWTPSQEGEDDPCLTVDSLRPLLTPKTRIVTCNHVSNVVGTIHPIRELARLVHTIPGCVIAVDGVAWIPHRPVDVKLLDVDFYCFSWYKVFGPHMAQLYAHRRAQDRYMTSINHFWRDHATLDGKLHLGAACYELEAMCGPIAKYLGDLGWDAIIQHETVLTKVMLDYLLSRPTVYRVFGKRTADPSHRVSIVVFEVLGRQSSDIVMQVHVRDRFRITWGDCWAPRPTFDVLRPHSDGIIRVSFVHYNTVAEVQGLCAELEDITSTKGAHVAERGDSPSKDIVELAEL</sequence>
<dbReference type="RefSeq" id="XP_014542979.1">
    <property type="nucleotide sequence ID" value="XM_014687493.1"/>
</dbReference>
<organism evidence="3 4">
    <name type="scientific">Metarhizium brunneum</name>
    <dbReference type="NCBI Taxonomy" id="500148"/>
    <lineage>
        <taxon>Eukaryota</taxon>
        <taxon>Fungi</taxon>
        <taxon>Dikarya</taxon>
        <taxon>Ascomycota</taxon>
        <taxon>Pezizomycotina</taxon>
        <taxon>Sordariomycetes</taxon>
        <taxon>Hypocreomycetidae</taxon>
        <taxon>Hypocreales</taxon>
        <taxon>Clavicipitaceae</taxon>
        <taxon>Metarhizium</taxon>
    </lineage>
</organism>
<dbReference type="GeneID" id="26244352"/>
<dbReference type="Proteomes" id="UP000510686">
    <property type="component" value="Chromosome 1"/>
</dbReference>
<evidence type="ECO:0000256" key="1">
    <source>
        <dbReference type="SAM" id="MobiDB-lite"/>
    </source>
</evidence>
<dbReference type="AlphaFoldDB" id="A0A7D5UQ05"/>
<dbReference type="InterPro" id="IPR015421">
    <property type="entry name" value="PyrdxlP-dep_Trfase_major"/>
</dbReference>
<dbReference type="Pfam" id="PF00266">
    <property type="entry name" value="Aminotran_5"/>
    <property type="match status" value="1"/>
</dbReference>
<evidence type="ECO:0000259" key="2">
    <source>
        <dbReference type="Pfam" id="PF00266"/>
    </source>
</evidence>
<dbReference type="InterPro" id="IPR015424">
    <property type="entry name" value="PyrdxlP-dep_Trfase"/>
</dbReference>
<dbReference type="KEGG" id="mbrn:26244352"/>
<dbReference type="SUPFAM" id="SSF53383">
    <property type="entry name" value="PLP-dependent transferases"/>
    <property type="match status" value="1"/>
</dbReference>
<evidence type="ECO:0000313" key="4">
    <source>
        <dbReference type="Proteomes" id="UP000510686"/>
    </source>
</evidence>
<dbReference type="OrthoDB" id="420046at2759"/>
<name>A0A7D5UQ05_9HYPO</name>
<dbReference type="InterPro" id="IPR015422">
    <property type="entry name" value="PyrdxlP-dep_Trfase_small"/>
</dbReference>
<feature type="compositionally biased region" description="Basic and acidic residues" evidence="1">
    <location>
        <begin position="1"/>
        <end position="11"/>
    </location>
</feature>
<reference evidence="3 4" key="1">
    <citation type="submission" date="2020-07" db="EMBL/GenBank/DDBJ databases">
        <title>Telomere length de novo assembly of all 7 chromosomes of the fungus, Metarhizium brunneum, using a novel assembly pipeline.</title>
        <authorList>
            <person name="Saud z."/>
            <person name="Kortsinoglou A."/>
            <person name="Kouvelis V.N."/>
            <person name="Butt T.M."/>
        </authorList>
    </citation>
    <scope>NUCLEOTIDE SEQUENCE [LARGE SCALE GENOMIC DNA]</scope>
    <source>
        <strain evidence="3 4">4556</strain>
    </source>
</reference>